<feature type="domain" description="EGF-like" evidence="5">
    <location>
        <begin position="5900"/>
        <end position="5943"/>
    </location>
</feature>
<feature type="domain" description="EGF-like" evidence="5">
    <location>
        <begin position="1544"/>
        <end position="1583"/>
    </location>
</feature>
<feature type="domain" description="EGF-like" evidence="5">
    <location>
        <begin position="1970"/>
        <end position="2008"/>
    </location>
</feature>
<feature type="disulfide bond" evidence="2">
    <location>
        <begin position="5491"/>
        <end position="5508"/>
    </location>
</feature>
<feature type="domain" description="EGF-like" evidence="5">
    <location>
        <begin position="1652"/>
        <end position="1690"/>
    </location>
</feature>
<keyword evidence="1 2" id="KW-1015">Disulfide bond</keyword>
<evidence type="ECO:0000259" key="5">
    <source>
        <dbReference type="PROSITE" id="PS50026"/>
    </source>
</evidence>
<feature type="domain" description="EGF-like" evidence="5">
    <location>
        <begin position="2670"/>
        <end position="2707"/>
    </location>
</feature>
<feature type="disulfide bond" evidence="2">
    <location>
        <begin position="4268"/>
        <end position="4278"/>
    </location>
</feature>
<feature type="disulfide bond" evidence="2">
    <location>
        <begin position="1822"/>
        <end position="1832"/>
    </location>
</feature>
<keyword evidence="4" id="KW-0812">Transmembrane</keyword>
<organism evidence="7 8">
    <name type="scientific">Ranatra chinensis</name>
    <dbReference type="NCBI Taxonomy" id="642074"/>
    <lineage>
        <taxon>Eukaryota</taxon>
        <taxon>Metazoa</taxon>
        <taxon>Ecdysozoa</taxon>
        <taxon>Arthropoda</taxon>
        <taxon>Hexapoda</taxon>
        <taxon>Insecta</taxon>
        <taxon>Pterygota</taxon>
        <taxon>Neoptera</taxon>
        <taxon>Paraneoptera</taxon>
        <taxon>Hemiptera</taxon>
        <taxon>Heteroptera</taxon>
        <taxon>Panheteroptera</taxon>
        <taxon>Nepomorpha</taxon>
        <taxon>Nepidae</taxon>
        <taxon>Ranatrinae</taxon>
        <taxon>Ranatra</taxon>
    </lineage>
</organism>
<feature type="disulfide bond" evidence="2">
    <location>
        <begin position="439"/>
        <end position="449"/>
    </location>
</feature>
<feature type="domain" description="EGF-like" evidence="5">
    <location>
        <begin position="377"/>
        <end position="415"/>
    </location>
</feature>
<feature type="domain" description="EGF-like" evidence="5">
    <location>
        <begin position="2718"/>
        <end position="2756"/>
    </location>
</feature>
<feature type="domain" description="EGF-like" evidence="5">
    <location>
        <begin position="6763"/>
        <end position="6803"/>
    </location>
</feature>
<feature type="domain" description="EGF-like" evidence="5">
    <location>
        <begin position="2291"/>
        <end position="2329"/>
    </location>
</feature>
<feature type="domain" description="EGF-like" evidence="5">
    <location>
        <begin position="540"/>
        <end position="577"/>
    </location>
</feature>
<comment type="caution">
    <text evidence="2">Lacks conserved residue(s) required for the propagation of feature annotation.</text>
</comment>
<accession>A0ABD0Z9I9</accession>
<feature type="domain" description="EGF-like" evidence="5">
    <location>
        <begin position="1222"/>
        <end position="1261"/>
    </location>
</feature>
<feature type="domain" description="EGF-like" evidence="5">
    <location>
        <begin position="4951"/>
        <end position="4989"/>
    </location>
</feature>
<dbReference type="SMART" id="SM00241">
    <property type="entry name" value="ZP"/>
    <property type="match status" value="1"/>
</dbReference>
<sequence>MFINYSYSTQSTYLYRDEYVAIIRLKWSKDPCPGTCGANAVCRVVSHTPQCVCSVGYIGDPFVQCTKCVDPCPGTCGQNARCEVINHSPICSCRHGFTGDPFTRCSPIPHPCNPSPCGPNAQCNDGVCTCLSEYQGDPYRNAVPVTTQPCHPSPCGPYSQCREVNGQSVCSCLPGYQGMPPSCRPECVVNSDCGRNEACSNQKCRNPCPGTPECVGNSECATHLACINQKCKDPCPGTCGANAVCRVVSHTPQCVCSVGYIGDPFVQCTQERPTPCQPSPCGPNAVCREHNGAGSCSCLPEYVGNPYEGCRPECVLNSDCAPTLACIRNKCKDPCPGTCGQNADCQVVNHLPSCTCRHGYTGDPFRYCNVLPAEPEPTDPCHPSPCGPNSQCKNKDGQAICSCLPTYVGAPPGCRPECVVSSECAANRACTNQKCVDPCPGTCGQNARCEVINHSPICSCRHGFTGDPFTRCSPIPPEPVVVNPCVPSPCGPYSECRDRGGYPSCSCLTSYVGSPPNCRPECSINAECSSNLACIREKCRDPCPGSCGSGARCSVVNHTPVCTCPEGHTGDPFTNCYPKPPELAEPTDPCNPSPCGPNAQCNDGVCTCLSEYQGDPYTGCRPECVINNDCPRDKACIRNKCGDPCPGTCGQGAICEVINHIPMCTCPHGMTGNPFVLCRQEKAPGNAVPVTTQPCHPSPCGPYSQCREVNGQSVCSCLPGYQGMPPSCRPECVVNSDCGRNEACSNQKCRNPCPGTCGVGARCEVVNHNPICSCPPRHTGDPFIRCHPIPDTPPPPPTNPCIPSPCGPNSQCKLSGESPSCSCLPEFIGTPPHCRPECVGNSECATHLACINQKCKDPCPGTCGANAVCRVVSHTPQCVCSVGYIGDPFVQCTVQQSEPVPQERPTPCQPSPCGPNAVCREHNGAGSCSCLPEYVGNPYEGCRPECVLNSDCAPTLACIRNKCKDPCPGTCGQNADCQVVNHLPSCTCRHGYTGDPFRYCNVLPAEQAEPTDPCHPSPCGPNSQCKNKDGQAICSCLPTYVGAPPGCRPECVVSSECAANRACTNQKCVDPCPGTCGQNARCEVINHSPICSCRHGFTGDPFTRCSPIPRKQPSISCPTNPCIPSPCGPNSQCKLSGESPSCSCLPEFIGTPPHCRPECVGNSECATHLACINQKCKDPCPGTCGANAVCRVVSHTPQCVCSVGYIGDPFVQCTAEPVPQERPTPCQPSPCGPNAVCREHNGAGSCSCLPEYVGNPYEGCRPECVLNSDCAPTLACIRNKCKDPCPGTCGQNADCQVVNHLPSCTCRHGYTGDPFRYCNVLPAEPVEAEPTDPCHPSPCGPNSQCKNKDGQAICSCLPTYVGAPPGCRPECVVSSECAANRACTNQKCVDPCPGTCGQNARCEVINHSPICSCRHGFTGDPFTRCSPIPPDTPPPPPTNPCIPSPCGPNSQCKLSGESPSCSCLPEFIGTPPHCRPECVGNSECATHLACINQKCKDPCPGTCGANAVCRVVSHTPQCVCSVGYIGDPFVQCTVQQSEPVPQERPTPCQPSPCGPNAVCREHSGAGSCSCLPEYVGNPYEGCRPECVLNSDCAPTLACIRNKCKDPCPGTCGQNADCQVVNHLPSCTCRHGYTGDPFRYCNVLPAEPVEAEPTDPCHPSPCGPNSQCKNKDGQAICSCLPTYVGAPPGCRPECVVSSECAANRACTNQKCVDPCPGTCGQNARCEVINHSPICSCRHGFTGDPFTRCSPIPPPPPAEPVVVNPCVPSPCGPYSECRDRGGYPSCSCLTSYVGSPPNCRPECSINAECSSNLACIREKCRDPCPGSCGSGARCSVVNHTPVCTCPEGHTGDPFTNCYPKPPEPVVAEPTDPCNPSPCGPNAQCNDGVCTCLSEYQGDPYTGCRPECVLNNDCPRNKACIRNKCGDPCPGTCGQGAICEVINHIPMCTCPHGMTGNPFVLCRQEKGNAVPVTTQPCHPSPCGPYSQCREVNGQSVCSCLPGYQGMPPSCRPECVVNSDCGRNEACSNQKCRNPCPGTCGVGARCEVVNHNPICSCPPRHTGDPFIRCHPIPDTPPPPPTNPCIPSPCGPNSQCKLSGESPSCSCLPEFIGTPPHCRPECVGNSECATHLACINQKCKDPCPGTCGANAVCRVVSHTPQCVCSVGYIGDPFVQCTVQQSEPVPQERPTPCQPSPCGPNAVCREHNGAGSCSCLPEYVGNPYEGCRPECVLNSDCAPTLACIRNKCKDPCPGTCGQNADCQVVNHLPSCTCRHGYTGDPFRYCNVLPAEPVEAEPTDPCHPSPCGPNSQCKNKDGQAICSCLPTYVGAPPGCRPECVVSSECAANRACTNQKCVDPCPGTCGQNARCEVINHSPICSCRHGFTGDPFTRCSPIPPDTPPPPPTNPCIPSPCGSNSQCKLSGESPSCSCLPEFIGTPPHCRPECVGNSECATHLACINQKCKDPCPGTCGANAVCRVVSHTPQCVCSVGYTGDPFVQCTVQQSEPVPQERPTPCQPSPCGPNAVCREHNGAGSCSCLPEYVGNPYEGCRPECVLNSDCAPTLACIRNKCKDPCPGTCGQNADCQVVNHLPSCTCRHGYTGDPFRYCNVLPAEQAEPTDPCHPSPCGPNSQCKNKDGQAICSCLPTYVGAPPGCRPECVVSSECAANRACTNQKCVDPCPGTCGQNARCEVINHSPICSCRHGFTGDPFTRCSPIPPPPAEPVVVNPCVPSPCGPYSECRDRGGYPSCSCLTSYVGSPPNCRPECSINAECSSNLACIREKCRDPCPGSCGSGARCSVVNHTPVCTCPEGHTGDPFTNCYPKPPEPEPPPPDRISPCQPSPCGPNAICREQNAAGSCTCLPEYIGNPYEGCRPECVLNSDCAPNLACIRNKCKDPCPGTCGQNADCQVVNHLPSCTCRPGHTGDPFRYCNIQPAEPVVVEPSNPCHPTPCGPNSQCKNKDGQAICSCLPAYVGAPPGCRPECVVSSECTPKKACINQKCVDPCPGTCGHNARCEVINHSPICSCQNGFTGDPFTRCHPIPPPPPPPAEPVYKNPCIPSPCGPYSECIDKGGYPYCICVKDYVGSPPNCRPECTISSECASNLACIREKCKDPCPGSCGSGAHCHIVNHTPICTCPNEFTGDPFTNCYPKPPELIEVETSDPCHPSPCGSNALCNNGACTCLPEYQGDPYSGCRPECVLNNDCPRNQACIRNKCSDPCPGTCGLDALCEVINHIPICSCPKGSAGNPFVLCRPEKAIVPEVTHACHPSPCGPYSQCRDVNSQSVCSCLPGYQGMPPACRPECIVNSDCGRNEACSNQKCRNPCPGTCGIGARCEVVNHNPICSCPPRHTGDPFIRCHPMRFTADTPPSPPTNPCIPSPCGPNSQCKLSGESPSCSCLPEFIGTPPNCRPECVSNSECATHLACINQKCKDPCPGTCGTNAVCRVVSHTPQCVCSVGYTGDPFTQCTEQQYERPTPCQPSPCGPNAICREHNGAGSCTCVPEYVGNPYEGCRPECVLNSDCSPNLACIRNKCKDPCPGTCGQNADCQVVNHLPSCTCQHGYVGDPFRYCNILPNEPVIVEQSDPCHPTPCGPNSQCKNKDGQAICSCLPTYVGAPPGCRPECVVSSECAPNKACINQKCMDPCSGTCGQNARCEVINHSPICSCHNGFTGDPFTRCYPLPRQPSEPLHINPCVPSPCGPYSECRDSGGYPSCSCLTGYIGSPPNCRPECSISAECSSNLACIREKCRDPCPGSCGSSAKCNVINHTPSCTCPPDYTGDPFTNCYPNPPQSDQIEPSDPCYPSPCGPNAKCHDGTCTCLPEYHGDPYHGCRPECVLNTDCPRNKACIHNKCGDPCPGTCGQDALCEVVNHIPTCSCPLGMSGNPFIVCSPFKAPEIIQACHPSPCGPYSQCRDVNSQSVCSCLPDYQGMPPACRPECIVNSDCGRNEACSNQKCRNPCPGTCGIGARCEVVNHNPICSCPPRHTGDPFIRCHPIPDTPPSPPTNPCIPSPCGPNSQCKLSGESPSCSCLPEFIGTPPNCRPECVSNSECATHLACINQKCKDPCPGTCGTNAVCRVVSHTPQCVCSVGYIGDPFIQCTERQSLPHESPTPCQPSPCGPNAICREHNGAGSCTCVPEYVGNPYEGCRPECVLNSDCSPNLACIRNKCKDPCPGTCGQNADCQVINHLPTCTCHRGYTGDPFRYCNVLPAEPVVVELSNPCHPTPCGPNSQCKNNDGQAICSCLPSYISAPPGCRPECVVSSECAPNRACVNQKCVDPCPGTCGQNTRCEVINHSPICSCQHGFTGDPFTRCSRIPPRPAEPIPETINPCIPSPCGPHSVCQVSGLIHACSCLPNYIGSPPNCRPECTINADCISNLACMREKCRDPCPGSCGLGARCTVVNHTPVCTCPEGFTGDPFTNCHPKPPPTVPDEPKNLCSPSPCGSNTQCKDGICTCLPEYQGDPYAGCRPECVINSDCPRDKACIHNKCNNPCLGTCGQDAICEVVNHIPICSCPDGMSGNPFVFCKPEKAPAIVYACQPSPCGPYSQCRDVNGQSVCSCLPGYQGLPPSCRPECVVNSDCGRNEACNNQKCRNPCPGTCGIGARCEVINHNPVCSCPPHYSGDPFIRCHPIRDTPPTPPTNPCIPSPCGPNSQCKLSGESPSCSCLPEFIGTPPNCRPECVSNSECATHLACLNQKCKDPCPGTCGANAICRVVSHTPQCVCSVGYTGDPFIECTVFRSEPVPQEKPTPCQPSPCGPNAICREHNGAGSCSCLPEYVGNPYEGCRPECVLNSDCPSNLACMQNKCKDPCPGTCGQNAHCQVVNHLPSCTCQHGYTGDPFSYCSVQPAVIVEPTDPCYPSPCGPNSQCRNRDGQAICSCLPNYVGAPPGCRPECVVNSECPPNRACVNHKCIDPCPGTCGQNARCEVINHSPICSCKQGYTGEPFTRCYHSPPPPPPPSEPVYTNPCVPSPCGPYSDCRDQGGYPSCSCITDYIGNPPNCRPQCSINADCASNLACMREKCRDPCPGSCGTGAHCNVVNHTPVCTCPEGYTGDPFTNCYPKPPPPQKEEPKNPCNPSPCGPNAVCHNGVCTCLPEYHGDPYIGCRPECVLNNECPRNKACIRNKCADPCPGTCGHNALCEVVTHIPICTCPSGMSGNPFISCRPAEVPEVVNPCIPSPCGSHSQCRAINGQAVCTCLPSYMGVPPTCRPECLVSSDCAPNKACTNSKCIDPCPGTCGLQARCTVINHNPICSCPARYTGDPFTRCYPIPEAPPIEVEPRDPCFPNVCGLYADCHVTSSKEPLCSCKPGYIGSPPNCRPECVSNYECASHLACLRQKCTDPCPGSCGFNAECRVVSHTPNCICPVGMTGDPFTNCYPQPIKPSVPSEPRDPCNPSPCGANAHCRYNHQQQQVSCTCLRDYHGDPYTGCRPECLVNSDCPMTHACIHNKCLDPCPGTCGINALCTVSNHVPICTCPPSLTGDAFVNCVPVPPPDTPSDPCIPSPCGPNTRCRSGGQGSIALCECLEGFTGDAHGAGCRPECTISSDCPSNMACISNKCQDPCSTMANVCGYQASCHVLNHSPICACPPHLIGDPFVECKTPPVEPKPSDPCNPSPCGQNGQCNAVRVEGGILAANCIYPECLINEDCPRDKGCFSQKCRNPCTPDSCGLNALCHPINHQAVCSCPSGYYGQPKLQCLPQPPAEKYDCTTDDECRNDQACINRKCLNPCQSATTSVCAYNAECKVQMHRPICTCRDGMIGNAHSQCFDIGCRSNSECPPTEACVNKQCMNPCQYLDCGEGAKCQVLGGTARCHCLSGYLGEPPSCRRPQCTSDQECLAAGTVCRTGTCVDACNCAPTAQCTFSPAAPHTPICRCPPGTVGNPRQQCSPALPHEPAKCKMDADCSTKLACFSGECRNPCLETKPCGSNAECIVVDSLPLRTMSCQCLPGYIGDADVSCSKGDSPDSECSSDNDCPTSSQKCINRKCTMDPCSPSNSPCAHNAVCTVIQQQKAHCSCQPGMTGDPFVNCYSVSVSVPECTSDSECPSTKACTNQRCQDPCIFTNPCGVAAQCTPTNHRPTCTCPNNWAGNPQLRCYKPECSSDSDCPYEKACISGKCVSPCGGVAASCGRGAECRVVGAHVGQCWCPAGTQGDPHVSCTQVGCHYNEDCASHEACDRLNRVCRPVCDSSGDTCGQGAVCLARDHLPTCACPPGTEGNPYLECVGVPPPSKECHQDVDCPSKLACIDSKCQDPCQLPACSTDQECKVEDTLPLRTVMCICPPDTIISSDGHCTPIVVGESECTVDSDCGDGDRCLQNHCKDACRTDPCGINALCISRSHSAVCSCPQSYTGNPHINCLPVAIYPPVPLPSPECSTDDDCSSDKRCHNQLCINPCRLEGACAPGAFCHSRNHRPICRCPIGFLGDPMHQCTPPSDNTVIGCVRTSECPSTEACVNSLCVSPCSCGENAECTVSAHHPMCHCKPGYSGNPQIGCTKVGCEIESQCGNEETCHNGECVHVCIVGDPCGSVGAGAECYGNNHLANCRCKPGYRGAPPSIPCSRIECTSDGDCPQDRACLDGGRCGDPCTLEPCAPSALCYVRAHTALCRCPDHAPAGDPLSHCHKHPDPTQVLPGPECTFDSDCPSGLACLEGGKCLDPCLELKPCTSSASCTVTDTTPVRTMMCTCPLGWVPDDDGQCRAVVLPSPPSCTSDDQCSANETCYNRMCRDPCDCGANAQCFIHNHRPVCSCKPGYNGNPHIACRIVGCRSDSECDSGQACINGNCLDPCLVEHCGINAQCHITRGGSRAECRCKSGYRGNPVERCVPIGCRSHSDCPDDRSCMEGQCVDPCVYQRSVCASNAICLAKHHTALCRCPPHAPQGNPYTACYPELRPECQRDGDCPGSTACLDGSCKDPCRALMPCTSPAHCLATPTLPVRTLTCLCPPGYVSDGEGVCKATPPAIEIGQCISDSECPSDKACINSLCRDPCNCALNAECRVSNHKPVCACLPGYFGNAELECVKALCKSNSDCAGHETCINRKCIPACRADTCGEGAKCYATNHRAICECGTEAAEGSTACLELECTVTTDCPTDRLCENGKCISACRGANCTEPGQCSAYDHVPQCICPTGFLPHPTEICKPLEVTCEGDSDCPSGRACINGDCVNPCAENGPCGENSHCQVLDTHPVRTMICECLPGYQGNAAVECKKVKECEWDKGFVLNDENGECMCPIGTGLTLVGGVERCGPCPPSRGLRLDDRGRCVCDLEKGLVINERGDCVCPHEHGYILDSNGNCVEVPPECESDNDCPDWRACRPVGEGGRKTCVDPCADNRCGINAFCNATNHLPVCQCVAGYTGDPNVMCNTTSKMRTDFPRPDMVVSCLSDGVQVEIHIEEKGFNGVLYVKGHSKDEKCRRVVSLPNDSQPKTEIFKVNFGTCGLIHVNGQASFVLVIQKHPMLVTFKTQAYHIKCVYTTGEQNVTLGFNVSMLTTAGTIANTGPPPTCLMRIVTHSGQEINSAEIGDNLMLQVDVQPSSIYGGFARSCVAKTMEQNVENEYTVTDENGCATDPQIFGEWEHNQDTQSLLANFNAFKFPSSDNIRFQCNIRVCFGKCQPVNCRGFNAFGRRKREIDISKSPGNGNSSQVDVQESVSEGQLREEITIESNAILTFERKEERFAPELQQVEDICVSMVGFIIAVVMTALLSLVAVAVAVSCWLIAYRRRPHLAGPLPHPPEFPNPLFTTPEPLAEPSPDYLS</sequence>
<feature type="domain" description="EGF-like" evidence="5">
    <location>
        <begin position="7141"/>
        <end position="7184"/>
    </location>
</feature>
<dbReference type="InterPro" id="IPR048407">
    <property type="entry name" value="Dumpy_DPY"/>
</dbReference>
<feature type="domain" description="EGF-like" evidence="5">
    <location>
        <begin position="904"/>
        <end position="943"/>
    </location>
</feature>
<feature type="domain" description="EGF-like" evidence="5">
    <location>
        <begin position="1069"/>
        <end position="1106"/>
    </location>
</feature>
<keyword evidence="4" id="KW-0472">Membrane</keyword>
<feature type="transmembrane region" description="Helical" evidence="4">
    <location>
        <begin position="7664"/>
        <end position="7692"/>
    </location>
</feature>
<feature type="domain" description="EGF-like" evidence="5">
    <location>
        <begin position="4522"/>
        <end position="4560"/>
    </location>
</feature>
<dbReference type="PROSITE" id="PS51034">
    <property type="entry name" value="ZP_2"/>
    <property type="match status" value="1"/>
</dbReference>
<feature type="compositionally biased region" description="Low complexity" evidence="3">
    <location>
        <begin position="7615"/>
        <end position="7625"/>
    </location>
</feature>
<feature type="domain" description="EGF-like" evidence="5">
    <location>
        <begin position="2350"/>
        <end position="2387"/>
    </location>
</feature>
<dbReference type="PROSITE" id="PS01186">
    <property type="entry name" value="EGF_2"/>
    <property type="match status" value="47"/>
</dbReference>
<dbReference type="InterPro" id="IPR003645">
    <property type="entry name" value="Fol_N"/>
</dbReference>
<gene>
    <name evidence="7" type="ORF">AAG570_000369</name>
</gene>
<feature type="domain" description="EGF-like" evidence="5">
    <location>
        <begin position="4795"/>
        <end position="4832"/>
    </location>
</feature>
<feature type="domain" description="EGF-like" evidence="5">
    <location>
        <begin position="3887"/>
        <end position="3925"/>
    </location>
</feature>
<feature type="domain" description="EGF-like" evidence="5">
    <location>
        <begin position="2076"/>
        <end position="2114"/>
    </location>
</feature>
<feature type="region of interest" description="Disordered" evidence="3">
    <location>
        <begin position="7605"/>
        <end position="7625"/>
    </location>
</feature>
<feature type="domain" description="EGF-like" evidence="5">
    <location>
        <begin position="3573"/>
        <end position="3611"/>
    </location>
</feature>
<feature type="domain" description="EGF-like" evidence="5">
    <location>
        <begin position="3422"/>
        <end position="3459"/>
    </location>
</feature>
<dbReference type="Proteomes" id="UP001558652">
    <property type="component" value="Unassembled WGS sequence"/>
</dbReference>
<feature type="domain" description="EGF-like" evidence="5">
    <location>
        <begin position="3254"/>
        <end position="3292"/>
    </location>
</feature>
<comment type="caution">
    <text evidence="7">The sequence shown here is derived from an EMBL/GenBank/DDBJ whole genome shotgun (WGS) entry which is preliminary data.</text>
</comment>
<feature type="disulfide bond" evidence="2">
    <location>
        <begin position="72"/>
        <end position="82"/>
    </location>
</feature>
<feature type="domain" description="EGF-like" evidence="5">
    <location>
        <begin position="4628"/>
        <end position="4666"/>
    </location>
</feature>
<dbReference type="Pfam" id="PF21164">
    <property type="entry name" value="Dumpy_DPY"/>
    <property type="match status" value="55"/>
</dbReference>
<feature type="domain" description="EGF-like" evidence="5">
    <location>
        <begin position="6373"/>
        <end position="6412"/>
    </location>
</feature>
<feature type="disulfide bond" evidence="2">
    <location>
        <begin position="1072"/>
        <end position="1082"/>
    </location>
</feature>
<feature type="disulfide bond" evidence="2">
    <location>
        <begin position="543"/>
        <end position="553"/>
    </location>
</feature>
<feature type="domain" description="EGF-like" evidence="5">
    <location>
        <begin position="146"/>
        <end position="184"/>
    </location>
</feature>
<evidence type="ECO:0000256" key="2">
    <source>
        <dbReference type="PROSITE-ProRule" id="PRU00076"/>
    </source>
</evidence>
<feature type="domain" description="EGF-like" evidence="5">
    <location>
        <begin position="4265"/>
        <end position="4302"/>
    </location>
</feature>
<reference evidence="7 8" key="1">
    <citation type="submission" date="2024-07" db="EMBL/GenBank/DDBJ databases">
        <title>Chromosome-level genome assembly of the water stick insect Ranatra chinensis (Heteroptera: Nepidae).</title>
        <authorList>
            <person name="Liu X."/>
        </authorList>
    </citation>
    <scope>NUCLEOTIDE SEQUENCE [LARGE SCALE GENOMIC DNA]</scope>
    <source>
        <strain evidence="7">Cailab_2021Rc</strain>
        <tissue evidence="7">Muscle</tissue>
    </source>
</reference>
<dbReference type="SMART" id="SM00274">
    <property type="entry name" value="FOLN"/>
    <property type="match status" value="33"/>
</dbReference>
<name>A0ABD0Z9I9_9HEMI</name>
<feature type="disulfide bond" evidence="2">
    <location>
        <begin position="1392"/>
        <end position="1402"/>
    </location>
</feature>
<feature type="domain" description="EGF-like" evidence="5">
    <location>
        <begin position="797"/>
        <end position="835"/>
    </location>
</feature>
<feature type="disulfide bond" evidence="2">
    <location>
        <begin position="3635"/>
        <end position="3645"/>
    </location>
</feature>
<feature type="domain" description="EGF-like" evidence="5">
    <location>
        <begin position="5010"/>
        <end position="5047"/>
    </location>
</feature>
<feature type="domain" description="EGF-like" evidence="5">
    <location>
        <begin position="5158"/>
        <end position="5196"/>
    </location>
</feature>
<feature type="domain" description="EGF-like" evidence="5">
    <location>
        <begin position="5482"/>
        <end position="5524"/>
    </location>
</feature>
<feature type="domain" description="EGF-like" evidence="5">
    <location>
        <begin position="691"/>
        <end position="729"/>
    </location>
</feature>
<feature type="disulfide bond" evidence="2">
    <location>
        <begin position="32"/>
        <end position="42"/>
    </location>
</feature>
<feature type="domain" description="EGF-like" evidence="5">
    <location>
        <begin position="1330"/>
        <end position="1368"/>
    </location>
</feature>
<dbReference type="SUPFAM" id="SSF57184">
    <property type="entry name" value="Growth factor receptor domain"/>
    <property type="match status" value="1"/>
</dbReference>
<proteinExistence type="predicted"/>
<dbReference type="SMART" id="SM00179">
    <property type="entry name" value="EGF_CA"/>
    <property type="match status" value="20"/>
</dbReference>
<feature type="disulfide bond" evidence="2">
    <location>
        <begin position="2460"/>
        <end position="2470"/>
    </location>
</feature>
<feature type="domain" description="EGF-like" evidence="5">
    <location>
        <begin position="5645"/>
        <end position="5683"/>
    </location>
</feature>
<feature type="domain" description="EGF-like" evidence="5">
    <location>
        <begin position="4158"/>
        <end position="4195"/>
    </location>
</feature>
<feature type="domain" description="EGF-like" evidence="5">
    <location>
        <begin position="2777"/>
        <end position="2814"/>
    </location>
</feature>
<feature type="disulfide bond" evidence="2">
    <location>
        <begin position="4584"/>
        <end position="4594"/>
    </location>
</feature>
<feature type="domain" description="EGF-like" evidence="5">
    <location>
        <begin position="1010"/>
        <end position="1048"/>
    </location>
</feature>
<feature type="domain" description="EGF-like" evidence="5">
    <location>
        <begin position="5774"/>
        <end position="5811"/>
    </location>
</feature>
<dbReference type="PANTHER" id="PTHR22963">
    <property type="entry name" value="ENDOGLIN-RELATED"/>
    <property type="match status" value="1"/>
</dbReference>
<evidence type="ECO:0000313" key="7">
    <source>
        <dbReference type="EMBL" id="KAL1140437.1"/>
    </source>
</evidence>
<feature type="domain" description="EGF-like" evidence="5">
    <location>
        <begin position="4581"/>
        <end position="4618"/>
    </location>
</feature>
<feature type="region of interest" description="Disordered" evidence="3">
    <location>
        <begin position="7710"/>
        <end position="7729"/>
    </location>
</feature>
<feature type="domain" description="EGF-like" evidence="5">
    <location>
        <begin position="4206"/>
        <end position="4244"/>
    </location>
</feature>
<feature type="domain" description="EGF-like" evidence="5">
    <location>
        <begin position="2183"/>
        <end position="2222"/>
    </location>
</feature>
<feature type="domain" description="EGF-like" evidence="5">
    <location>
        <begin position="1819"/>
        <end position="1856"/>
    </location>
</feature>
<feature type="domain" description="EGF-like" evidence="5">
    <location>
        <begin position="2457"/>
        <end position="2494"/>
    </location>
</feature>
<feature type="domain" description="EGF-like" evidence="5">
    <location>
        <begin position="1437"/>
        <end position="1475"/>
    </location>
</feature>
<evidence type="ECO:0000313" key="8">
    <source>
        <dbReference type="Proteomes" id="UP001558652"/>
    </source>
</evidence>
<keyword evidence="8" id="KW-1185">Reference proteome</keyword>
<feature type="disulfide bond" evidence="2">
    <location>
        <begin position="4798"/>
        <end position="4808"/>
    </location>
</feature>
<dbReference type="InterPro" id="IPR000742">
    <property type="entry name" value="EGF"/>
</dbReference>
<feature type="domain" description="EGF-like" evidence="5">
    <location>
        <begin position="69"/>
        <end position="106"/>
    </location>
</feature>
<dbReference type="PROSITE" id="PS50026">
    <property type="entry name" value="EGF_3"/>
    <property type="match status" value="77"/>
</dbReference>
<feature type="domain" description="EGF-like" evidence="5">
    <location>
        <begin position="1389"/>
        <end position="1426"/>
    </location>
</feature>
<feature type="domain" description="EGF-like" evidence="5">
    <location>
        <begin position="2505"/>
        <end position="2544"/>
    </location>
</feature>
<evidence type="ECO:0000256" key="1">
    <source>
        <dbReference type="ARBA" id="ARBA00023157"/>
    </source>
</evidence>
<keyword evidence="4" id="KW-1133">Transmembrane helix</keyword>
<feature type="domain" description="EGF-like" evidence="5">
    <location>
        <begin position="436"/>
        <end position="473"/>
    </location>
</feature>
<feature type="disulfide bond" evidence="2">
    <location>
        <begin position="4690"/>
        <end position="4700"/>
    </location>
</feature>
<feature type="disulfide bond" evidence="2">
    <location>
        <begin position="6771"/>
        <end position="6788"/>
    </location>
</feature>
<feature type="domain" description="EGF-like" evidence="5">
    <location>
        <begin position="6302"/>
        <end position="6340"/>
    </location>
</feature>
<dbReference type="PANTHER" id="PTHR22963:SF39">
    <property type="entry name" value="DUMPY"/>
    <property type="match status" value="1"/>
</dbReference>
<feature type="domain" description="EGF-like" evidence="5">
    <location>
        <begin position="272"/>
        <end position="311"/>
    </location>
</feature>
<feature type="disulfide bond" evidence="2">
    <location>
        <begin position="1714"/>
        <end position="1724"/>
    </location>
</feature>
<dbReference type="InterPro" id="IPR001507">
    <property type="entry name" value="ZP_dom"/>
</dbReference>
<evidence type="ECO:0000256" key="3">
    <source>
        <dbReference type="SAM" id="MobiDB-lite"/>
    </source>
</evidence>
<feature type="disulfide bond" evidence="2">
    <location>
        <begin position="2353"/>
        <end position="2363"/>
    </location>
</feature>
<feature type="domain" description="EGF-like" evidence="5">
    <location>
        <begin position="4098"/>
        <end position="4137"/>
    </location>
</feature>
<evidence type="ECO:0000259" key="6">
    <source>
        <dbReference type="PROSITE" id="PS51034"/>
    </source>
</evidence>
<feature type="domain" description="EGF-like" evidence="5">
    <location>
        <begin position="3045"/>
        <end position="3083"/>
    </location>
</feature>
<feature type="domain" description="EGF-like" evidence="5">
    <location>
        <begin position="28"/>
        <end position="66"/>
    </location>
</feature>
<feature type="domain" description="EGF-like" evidence="5">
    <location>
        <begin position="5375"/>
        <end position="5416"/>
    </location>
</feature>
<feature type="domain" description="EGF-like" evidence="5">
    <location>
        <begin position="2611"/>
        <end position="2649"/>
    </location>
</feature>
<feature type="domain" description="EGF-like" evidence="5">
    <location>
        <begin position="4315"/>
        <end position="4353"/>
    </location>
</feature>
<feature type="domain" description="EGF-like" evidence="5">
    <location>
        <begin position="1760"/>
        <end position="1798"/>
    </location>
</feature>
<dbReference type="EMBL" id="JBFDAA010000001">
    <property type="protein sequence ID" value="KAL1140437.1"/>
    <property type="molecule type" value="Genomic_DNA"/>
</dbReference>
<feature type="domain" description="EGF-like" evidence="5">
    <location>
        <begin position="3465"/>
        <end position="3504"/>
    </location>
</feature>
<feature type="disulfide bond" evidence="2">
    <location>
        <begin position="2780"/>
        <end position="2790"/>
    </location>
</feature>
<feature type="domain" description="EGF-like" evidence="5">
    <location>
        <begin position="4900"/>
        <end position="4937"/>
    </location>
</feature>
<keyword evidence="2" id="KW-0245">EGF-like domain</keyword>
<feature type="domain" description="EGF-like" evidence="5">
    <location>
        <begin position="3680"/>
        <end position="3718"/>
    </location>
</feature>
<feature type="domain" description="ZP" evidence="6">
    <location>
        <begin position="7356"/>
        <end position="7598"/>
    </location>
</feature>
<feature type="domain" description="EGF-like" evidence="5">
    <location>
        <begin position="481"/>
        <end position="519"/>
    </location>
</feature>
<feature type="domain" description="EGF-like" evidence="5">
    <location>
        <begin position="2994"/>
        <end position="3031"/>
    </location>
</feature>
<protein>
    <submittedName>
        <fullName evidence="7">Uncharacterized protein</fullName>
    </submittedName>
</protein>
<feature type="domain" description="EGF-like" evidence="5">
    <location>
        <begin position="1118"/>
        <end position="1156"/>
    </location>
</feature>
<dbReference type="SMART" id="SM00181">
    <property type="entry name" value="EGF"/>
    <property type="match status" value="129"/>
</dbReference>
<feature type="domain" description="EGF-like" evidence="5">
    <location>
        <begin position="7301"/>
        <end position="7339"/>
    </location>
</feature>
<feature type="domain" description="EGF-like" evidence="5">
    <location>
        <begin position="2935"/>
        <end position="2973"/>
    </location>
</feature>
<feature type="disulfide bond" evidence="2">
    <location>
        <begin position="5384"/>
        <end position="5401"/>
    </location>
</feature>
<dbReference type="InterPro" id="IPR001881">
    <property type="entry name" value="EGF-like_Ca-bd_dom"/>
</dbReference>
<feature type="domain" description="EGF-like" evidence="5">
    <location>
        <begin position="2827"/>
        <end position="2866"/>
    </location>
</feature>
<feature type="domain" description="EGF-like" evidence="5">
    <location>
        <begin position="1711"/>
        <end position="1748"/>
    </location>
</feature>
<feature type="domain" description="EGF-like" evidence="5">
    <location>
        <begin position="2398"/>
        <end position="2436"/>
    </location>
</feature>
<feature type="domain" description="EGF-like" evidence="5">
    <location>
        <begin position="3993"/>
        <end position="4031"/>
    </location>
</feature>
<feature type="domain" description="EGF-like" evidence="5">
    <location>
        <begin position="4841"/>
        <end position="4879"/>
    </location>
</feature>
<feature type="domain" description="EGF-like" evidence="5">
    <location>
        <begin position="4687"/>
        <end position="4724"/>
    </location>
</feature>
<feature type="disulfide bond" evidence="2">
    <location>
        <begin position="2997"/>
        <end position="3007"/>
    </location>
</feature>
<dbReference type="SUPFAM" id="SSF90148">
    <property type="entry name" value="DPY module"/>
    <property type="match status" value="45"/>
</dbReference>
<feature type="disulfide bond" evidence="2">
    <location>
        <begin position="4161"/>
        <end position="4171"/>
    </location>
</feature>
<feature type="domain" description="EGF-like" evidence="5">
    <location>
        <begin position="4735"/>
        <end position="4774"/>
    </location>
</feature>
<feature type="disulfide bond" evidence="2">
    <location>
        <begin position="5013"/>
        <end position="5023"/>
    </location>
</feature>
<feature type="domain" description="EGF-like" evidence="5">
    <location>
        <begin position="5971"/>
        <end position="6013"/>
    </location>
</feature>
<feature type="domain" description="EGF-like" evidence="5">
    <location>
        <begin position="4374"/>
        <end position="4411"/>
    </location>
</feature>
<feature type="disulfide bond" evidence="2">
    <location>
        <begin position="4377"/>
        <end position="4387"/>
    </location>
</feature>
<dbReference type="SMART" id="SM00286">
    <property type="entry name" value="PTI"/>
    <property type="match status" value="12"/>
</dbReference>
<feature type="disulfide bond" evidence="2">
    <location>
        <begin position="3425"/>
        <end position="3435"/>
    </location>
</feature>
<feature type="disulfide bond" evidence="2">
    <location>
        <begin position="2673"/>
        <end position="2683"/>
    </location>
</feature>
<feature type="domain" description="EGF-like" evidence="5">
    <location>
        <begin position="3632"/>
        <end position="3669"/>
    </location>
</feature>
<evidence type="ECO:0000256" key="4">
    <source>
        <dbReference type="SAM" id="Phobius"/>
    </source>
</evidence>
<dbReference type="InterPro" id="IPR009030">
    <property type="entry name" value="Growth_fac_rcpt_cys_sf"/>
</dbReference>
<dbReference type="Gene3D" id="2.10.25.10">
    <property type="entry name" value="Laminin"/>
    <property type="match status" value="8"/>
</dbReference>
<feature type="disulfide bond" evidence="2">
    <location>
        <begin position="4903"/>
        <end position="4913"/>
    </location>
</feature>
<feature type="domain" description="EGF-like" evidence="5">
    <location>
        <begin position="3363"/>
        <end position="3401"/>
    </location>
</feature>
<feature type="domain" description="EGF-like" evidence="5">
    <location>
        <begin position="5266"/>
        <end position="5305"/>
    </location>
</feature>